<keyword evidence="3" id="KW-1185">Reference proteome</keyword>
<comment type="caution">
    <text evidence="2">The sequence shown here is derived from an EMBL/GenBank/DDBJ whole genome shotgun (WGS) entry which is preliminary data.</text>
</comment>
<evidence type="ECO:0000313" key="2">
    <source>
        <dbReference type="EMBL" id="NID10833.1"/>
    </source>
</evidence>
<dbReference type="EMBL" id="WAEL01000004">
    <property type="protein sequence ID" value="NID10833.1"/>
    <property type="molecule type" value="Genomic_DNA"/>
</dbReference>
<protein>
    <submittedName>
        <fullName evidence="2">Sua5/YciO/YrdC/YwlC family protein</fullName>
    </submittedName>
</protein>
<dbReference type="Pfam" id="PF01300">
    <property type="entry name" value="Sua5_yciO_yrdC"/>
    <property type="match status" value="1"/>
</dbReference>
<dbReference type="Gene3D" id="3.90.870.10">
    <property type="entry name" value="DHBP synthase"/>
    <property type="match status" value="1"/>
</dbReference>
<dbReference type="SUPFAM" id="SSF55821">
    <property type="entry name" value="YrdC/RibB"/>
    <property type="match status" value="1"/>
</dbReference>
<dbReference type="InterPro" id="IPR017945">
    <property type="entry name" value="DHBP_synth_RibB-like_a/b_dom"/>
</dbReference>
<evidence type="ECO:0000259" key="1">
    <source>
        <dbReference type="Pfam" id="PF01300"/>
    </source>
</evidence>
<evidence type="ECO:0000313" key="3">
    <source>
        <dbReference type="Proteomes" id="UP000606008"/>
    </source>
</evidence>
<dbReference type="Proteomes" id="UP000606008">
    <property type="component" value="Unassembled WGS sequence"/>
</dbReference>
<reference evidence="3" key="2">
    <citation type="submission" date="2023-07" db="EMBL/GenBank/DDBJ databases">
        <authorList>
            <person name="Jung D.-H."/>
        </authorList>
    </citation>
    <scope>NUCLEOTIDE SEQUENCE [LARGE SCALE GENOMIC DNA]</scope>
    <source>
        <strain evidence="3">JA-25</strain>
    </source>
</reference>
<sequence>MIPNNRELVYALRQGQLLGIADESGWCVAADPQNEAAVQQLIALKAATKNPYELTVLARNTDQVVMYVHKMPDVAFDLVEFTDIPLTVLFQKGKNVAGGIGEAEIAIRKSLNEDVQFLLGGFGKGLITLPFESFALPEAAKKAVSFTLGEPSRNFRKPRILRLGMGGEIEFLRK</sequence>
<reference evidence="3" key="1">
    <citation type="submission" date="2019-09" db="EMBL/GenBank/DDBJ databases">
        <authorList>
            <person name="Jung D.-H."/>
        </authorList>
    </citation>
    <scope>NUCLEOTIDE SEQUENCE [LARGE SCALE GENOMIC DNA]</scope>
    <source>
        <strain evidence="3">JA-25</strain>
    </source>
</reference>
<gene>
    <name evidence="2" type="ORF">F7231_11695</name>
</gene>
<name>A0ABX0QJL2_9BACT</name>
<feature type="domain" description="YrdC-like" evidence="1">
    <location>
        <begin position="11"/>
        <end position="127"/>
    </location>
</feature>
<dbReference type="RefSeq" id="WP_166692033.1">
    <property type="nucleotide sequence ID" value="NZ_WAEL01000004.1"/>
</dbReference>
<accession>A0ABX0QJL2</accession>
<dbReference type="InterPro" id="IPR006070">
    <property type="entry name" value="Sua5-like_dom"/>
</dbReference>
<proteinExistence type="predicted"/>
<organism evidence="2 3">
    <name type="scientific">Fibrivirga algicola</name>
    <dbReference type="NCBI Taxonomy" id="2950420"/>
    <lineage>
        <taxon>Bacteria</taxon>
        <taxon>Pseudomonadati</taxon>
        <taxon>Bacteroidota</taxon>
        <taxon>Cytophagia</taxon>
        <taxon>Cytophagales</taxon>
        <taxon>Spirosomataceae</taxon>
        <taxon>Fibrivirga</taxon>
    </lineage>
</organism>